<name>A0ABD3A2R4_9GENT</name>
<gene>
    <name evidence="1" type="ORF">ACH5RR_013232</name>
</gene>
<reference evidence="1 2" key="1">
    <citation type="submission" date="2024-11" db="EMBL/GenBank/DDBJ databases">
        <title>A near-complete genome assembly of Cinchona calisaya.</title>
        <authorList>
            <person name="Lian D.C."/>
            <person name="Zhao X.W."/>
            <person name="Wei L."/>
        </authorList>
    </citation>
    <scope>NUCLEOTIDE SEQUENCE [LARGE SCALE GENOMIC DNA]</scope>
    <source>
        <tissue evidence="1">Nenye</tissue>
    </source>
</reference>
<evidence type="ECO:0000313" key="2">
    <source>
        <dbReference type="Proteomes" id="UP001630127"/>
    </source>
</evidence>
<dbReference type="EMBL" id="JBJUIK010000006">
    <property type="protein sequence ID" value="KAL3524860.1"/>
    <property type="molecule type" value="Genomic_DNA"/>
</dbReference>
<organism evidence="1 2">
    <name type="scientific">Cinchona calisaya</name>
    <dbReference type="NCBI Taxonomy" id="153742"/>
    <lineage>
        <taxon>Eukaryota</taxon>
        <taxon>Viridiplantae</taxon>
        <taxon>Streptophyta</taxon>
        <taxon>Embryophyta</taxon>
        <taxon>Tracheophyta</taxon>
        <taxon>Spermatophyta</taxon>
        <taxon>Magnoliopsida</taxon>
        <taxon>eudicotyledons</taxon>
        <taxon>Gunneridae</taxon>
        <taxon>Pentapetalae</taxon>
        <taxon>asterids</taxon>
        <taxon>lamiids</taxon>
        <taxon>Gentianales</taxon>
        <taxon>Rubiaceae</taxon>
        <taxon>Cinchonoideae</taxon>
        <taxon>Cinchoneae</taxon>
        <taxon>Cinchona</taxon>
    </lineage>
</organism>
<protein>
    <submittedName>
        <fullName evidence="1">Uncharacterized protein</fullName>
    </submittedName>
</protein>
<proteinExistence type="predicted"/>
<accession>A0ABD3A2R4</accession>
<dbReference type="AlphaFoldDB" id="A0ABD3A2R4"/>
<dbReference type="Proteomes" id="UP001630127">
    <property type="component" value="Unassembled WGS sequence"/>
</dbReference>
<keyword evidence="2" id="KW-1185">Reference proteome</keyword>
<comment type="caution">
    <text evidence="1">The sequence shown here is derived from an EMBL/GenBank/DDBJ whole genome shotgun (WGS) entry which is preliminary data.</text>
</comment>
<sequence>MIASLIVEGIRDYLAVPVLASIYFGVNGIANSSQPDKGCHAFLAHCAHVWLEQYFNTHQPNPPRQLDSTITKFSGSSSIISFDEIKAREHVMMGTNFAWHSTSFTLEK</sequence>
<evidence type="ECO:0000313" key="1">
    <source>
        <dbReference type="EMBL" id="KAL3524860.1"/>
    </source>
</evidence>